<proteinExistence type="inferred from homology"/>
<evidence type="ECO:0000313" key="21">
    <source>
        <dbReference type="EMBL" id="KAB1210601.1"/>
    </source>
</evidence>
<evidence type="ECO:0000259" key="19">
    <source>
        <dbReference type="Pfam" id="PF08263"/>
    </source>
</evidence>
<dbReference type="InterPro" id="IPR036227">
    <property type="entry name" value="Ribosomal_uL15/eL18_sf"/>
</dbReference>
<evidence type="ECO:0000256" key="17">
    <source>
        <dbReference type="SAM" id="SignalP"/>
    </source>
</evidence>
<dbReference type="GO" id="GO:0015934">
    <property type="term" value="C:large ribosomal subunit"/>
    <property type="evidence" value="ECO:0007669"/>
    <property type="project" value="InterPro"/>
</dbReference>
<comment type="similarity">
    <text evidence="2">Belongs to the universal ribosomal protein uL15 family.</text>
</comment>
<keyword evidence="12 21" id="KW-0675">Receptor</keyword>
<feature type="chain" id="PRO_5036379126" evidence="17">
    <location>
        <begin position="25"/>
        <end position="1278"/>
    </location>
</feature>
<organism evidence="21 22">
    <name type="scientific">Morella rubra</name>
    <name type="common">Chinese bayberry</name>
    <dbReference type="NCBI Taxonomy" id="262757"/>
    <lineage>
        <taxon>Eukaryota</taxon>
        <taxon>Viridiplantae</taxon>
        <taxon>Streptophyta</taxon>
        <taxon>Embryophyta</taxon>
        <taxon>Tracheophyta</taxon>
        <taxon>Spermatophyta</taxon>
        <taxon>Magnoliopsida</taxon>
        <taxon>eudicotyledons</taxon>
        <taxon>Gunneridae</taxon>
        <taxon>Pentapetalae</taxon>
        <taxon>rosids</taxon>
        <taxon>fabids</taxon>
        <taxon>Fagales</taxon>
        <taxon>Myricaceae</taxon>
        <taxon>Morella</taxon>
    </lineage>
</organism>
<comment type="caution">
    <text evidence="21">The sequence shown here is derived from an EMBL/GenBank/DDBJ whole genome shotgun (WGS) entry which is preliminary data.</text>
</comment>
<dbReference type="GO" id="GO:0006412">
    <property type="term" value="P:translation"/>
    <property type="evidence" value="ECO:0007669"/>
    <property type="project" value="InterPro"/>
</dbReference>
<dbReference type="PROSITE" id="PS51450">
    <property type="entry name" value="LRR"/>
    <property type="match status" value="1"/>
</dbReference>
<keyword evidence="10 16" id="KW-1133">Transmembrane helix</keyword>
<dbReference type="SUPFAM" id="SSF52047">
    <property type="entry name" value="RNI-like"/>
    <property type="match status" value="2"/>
</dbReference>
<evidence type="ECO:0000256" key="11">
    <source>
        <dbReference type="ARBA" id="ARBA00023136"/>
    </source>
</evidence>
<reference evidence="21" key="3">
    <citation type="submission" date="2019-09" db="EMBL/GenBank/DDBJ databases">
        <authorList>
            <person name="Gao Z."/>
        </authorList>
    </citation>
    <scope>NUCLEOTIDE SEQUENCE</scope>
    <source>
        <tissue evidence="21">Leaves</tissue>
    </source>
</reference>
<dbReference type="InterPro" id="IPR003591">
    <property type="entry name" value="Leu-rich_rpt_typical-subtyp"/>
</dbReference>
<dbReference type="Proteomes" id="UP000516437">
    <property type="component" value="Chromosome 6"/>
</dbReference>
<dbReference type="OrthoDB" id="1600340at2759"/>
<evidence type="ECO:0000259" key="18">
    <source>
        <dbReference type="Pfam" id="PF00828"/>
    </source>
</evidence>
<feature type="transmembrane region" description="Helical" evidence="16">
    <location>
        <begin position="959"/>
        <end position="981"/>
    </location>
</feature>
<feature type="signal peptide" evidence="17">
    <location>
        <begin position="1"/>
        <end position="24"/>
    </location>
</feature>
<dbReference type="PANTHER" id="PTHR48063">
    <property type="entry name" value="LRR RECEPTOR-LIKE KINASE"/>
    <property type="match status" value="1"/>
</dbReference>
<dbReference type="FunFam" id="3.80.10.10:FF:000095">
    <property type="entry name" value="LRR receptor-like serine/threonine-protein kinase GSO1"/>
    <property type="match status" value="2"/>
</dbReference>
<keyword evidence="6 16" id="KW-0812">Transmembrane</keyword>
<evidence type="ECO:0000256" key="10">
    <source>
        <dbReference type="ARBA" id="ARBA00022989"/>
    </source>
</evidence>
<name>A0A6A1VD34_9ROSI</name>
<dbReference type="InterPro" id="IPR032675">
    <property type="entry name" value="LRR_dom_sf"/>
</dbReference>
<evidence type="ECO:0000256" key="7">
    <source>
        <dbReference type="ARBA" id="ARBA00022729"/>
    </source>
</evidence>
<dbReference type="Pfam" id="PF13855">
    <property type="entry name" value="LRR_8"/>
    <property type="match status" value="3"/>
</dbReference>
<gene>
    <name evidence="21" type="ORF">CJ030_MR6G010897</name>
    <name evidence="20" type="ORF">CJ030_MR7G012934</name>
</gene>
<reference evidence="21" key="1">
    <citation type="submission" date="2018-07" db="EMBL/GenBank/DDBJ databases">
        <authorList>
            <person name="Gao Z.-S."/>
            <person name="Jia H.-M."/>
            <person name="Jia H.-J."/>
            <person name="Cai Q.-L."/>
            <person name="Wang Y."/>
            <person name="Zhao H.-B."/>
        </authorList>
    </citation>
    <scope>NUCLEOTIDE SEQUENCE</scope>
    <source>
        <tissue evidence="21">Leaves</tissue>
    </source>
</reference>
<sequence length="1278" mass="141153">MGWLSYTVLALVALFLEMSQFCWGASATLSLGCQEAERRALLEFKGSLNGGLNRLDSWTGKDCCKWEGVGCNNHTGHVIRLDLRNPVFTDSFGYVIEVSNRLKATAVSSSLLELTYLEHLDLSWNDFMGSPIPAFLGSIQSLRYLSMSNARFNGVVPDQLGNLSRLHALDLSSGPSEYDFQLSVRNLQWLSRLSSLRRLDLSWVNLQNASDLVQVLNKVPSLVHLRLSSCGLGAHGNPFHDYVNSTFLQHFDVSVNALQGPVPDIIEHMSALKVLDLSANNFSSAVPLWFANLKSLVHLNLGFNSLTGEIPNALGNLTPLTVLDLSFNSFVGGIPRSLWNLCNLKVLDLAMNRLNGTIPDPSKDAHGCIGRSLEKLNLRWNTFINPLPDWFSQFANLEVLDLANNSFYGSIPESYGRLSNLRILDFSRNHLNGTVPESFGQLSSLEKLILSTNFLRGTMSELHFANLSSLQELDIGVNSLALKVNSDWVAPFQLNYINLRSCNVGPQFPSWLRTQKGVITLYLSNTSISDVLPPWFPNLKFSYLDLSYNYIRGRLPIFSKPDSVYMNLYLSSNKFEGPLPTFPSIVNRLDLTGNLISGPFPEDIGSMTPTLDNLLLSGNQISGSIPLSLCRIKTLRVLDLSKNRLSGEIPDCWNDFKILMVLDFSENNLSGFIPASFGSATSLQSLHLSNNSLRGDIPWSLRNCRSMVIFDGGENRLSGNIPGWIGESMLRLEILRLRSNIFDGTIPLEICHLAELQVLDLAQNNLSGIIPTCFGNLRGMVIGDVTKSDIGIHKWSTTYGENMVQFMKGKQLEYTKTLKYLINMDLSGNRLIGTIPEELTNLVRLRGLNLSNNHLIGKIPDTIGNIRSLESLDFSRNQLAGSIPLSISALTSLSHLNLSYNNLSGQIPSGYQLQTLDDPSIYSGNPQLCGFPLLKCASAEPPQAHNGGADGRNGSKIEWFYIAMSAGYVTGLWGVLGVMLYKKNWRDAYFNFVDVVKERIISEFIEKVAAPSTRSRSNPIERSWAYSLLSLNDLRDKVPRKQKTRKGRGIGSGKGKTAGRGHKGQKARGSGKLGFEGGQTPLRRRLPKRGFKNPFSLTFQITQKTPPSNKNENVIRSLGLGLVDKGGGFGICQPVGLGKIAKLINAGKIDSSELISMKTLKDTGAIGKQIKDGVRLMGRGAEQIKWPIHLEVSRVTVRAKEAVEAAGGSVRRVYYNKLGFRALLTPEWFEKKGRLLPRAARPPPKQKDKVDSIGRLPAPTKPIPFSFEEQEASPSSSA</sequence>
<keyword evidence="14" id="KW-0687">Ribonucleoprotein</keyword>
<dbReference type="SUPFAM" id="SSF52080">
    <property type="entry name" value="Ribosomal proteins L15p and L18e"/>
    <property type="match status" value="1"/>
</dbReference>
<dbReference type="FunFam" id="3.100.10.10:FF:000007">
    <property type="entry name" value="50S ribosomal protein L15"/>
    <property type="match status" value="1"/>
</dbReference>
<dbReference type="InterPro" id="IPR001611">
    <property type="entry name" value="Leu-rich_rpt"/>
</dbReference>
<evidence type="ECO:0000313" key="20">
    <source>
        <dbReference type="EMBL" id="KAB1208209.1"/>
    </source>
</evidence>
<protein>
    <submittedName>
        <fullName evidence="21">Receptor-like protein 12</fullName>
    </submittedName>
</protein>
<dbReference type="Gene3D" id="3.100.10.10">
    <property type="match status" value="1"/>
</dbReference>
<feature type="region of interest" description="Disordered" evidence="15">
    <location>
        <begin position="1039"/>
        <end position="1087"/>
    </location>
</feature>
<dbReference type="PANTHER" id="PTHR48063:SF112">
    <property type="entry name" value="RECEPTOR LIKE PROTEIN 30-LIKE"/>
    <property type="match status" value="1"/>
</dbReference>
<dbReference type="InterPro" id="IPR005749">
    <property type="entry name" value="Ribosomal_uL15_bac-type"/>
</dbReference>
<evidence type="ECO:0000256" key="3">
    <source>
        <dbReference type="ARBA" id="ARBA00009592"/>
    </source>
</evidence>
<dbReference type="SMART" id="SM00369">
    <property type="entry name" value="LRR_TYP"/>
    <property type="match status" value="9"/>
</dbReference>
<dbReference type="InterPro" id="IPR046956">
    <property type="entry name" value="RLP23-like"/>
</dbReference>
<evidence type="ECO:0000256" key="13">
    <source>
        <dbReference type="ARBA" id="ARBA00023180"/>
    </source>
</evidence>
<dbReference type="GO" id="GO:0003735">
    <property type="term" value="F:structural constituent of ribosome"/>
    <property type="evidence" value="ECO:0007669"/>
    <property type="project" value="InterPro"/>
</dbReference>
<keyword evidence="8" id="KW-0677">Repeat</keyword>
<dbReference type="HAMAP" id="MF_01341">
    <property type="entry name" value="Ribosomal_uL15"/>
    <property type="match status" value="1"/>
</dbReference>
<evidence type="ECO:0000256" key="4">
    <source>
        <dbReference type="ARBA" id="ARBA00022475"/>
    </source>
</evidence>
<feature type="region of interest" description="Disordered" evidence="15">
    <location>
        <begin position="1235"/>
        <end position="1278"/>
    </location>
</feature>
<accession>A0A6A1VD34</accession>
<keyword evidence="11 16" id="KW-0472">Membrane</keyword>
<comment type="similarity">
    <text evidence="3">Belongs to the RLP family.</text>
</comment>
<evidence type="ECO:0000256" key="2">
    <source>
        <dbReference type="ARBA" id="ARBA00007320"/>
    </source>
</evidence>
<keyword evidence="22" id="KW-1185">Reference proteome</keyword>
<evidence type="ECO:0000256" key="16">
    <source>
        <dbReference type="SAM" id="Phobius"/>
    </source>
</evidence>
<keyword evidence="4" id="KW-1003">Cell membrane</keyword>
<dbReference type="Pfam" id="PF00560">
    <property type="entry name" value="LRR_1"/>
    <property type="match status" value="9"/>
</dbReference>
<evidence type="ECO:0000256" key="1">
    <source>
        <dbReference type="ARBA" id="ARBA00004251"/>
    </source>
</evidence>
<feature type="domain" description="Large ribosomal subunit protein uL15/eL18" evidence="18">
    <location>
        <begin position="1134"/>
        <end position="1210"/>
    </location>
</feature>
<evidence type="ECO:0000256" key="9">
    <source>
        <dbReference type="ARBA" id="ARBA00022980"/>
    </source>
</evidence>
<evidence type="ECO:0000256" key="8">
    <source>
        <dbReference type="ARBA" id="ARBA00022737"/>
    </source>
</evidence>
<evidence type="ECO:0000313" key="22">
    <source>
        <dbReference type="Proteomes" id="UP000516437"/>
    </source>
</evidence>
<dbReference type="SUPFAM" id="SSF52058">
    <property type="entry name" value="L domain-like"/>
    <property type="match status" value="1"/>
</dbReference>
<feature type="domain" description="Leucine-rich repeat-containing N-terminal plant-type" evidence="19">
    <location>
        <begin position="36"/>
        <end position="72"/>
    </location>
</feature>
<dbReference type="InterPro" id="IPR021131">
    <property type="entry name" value="Ribosomal_uL15/eL18"/>
</dbReference>
<comment type="subcellular location">
    <subcellularLocation>
        <location evidence="1">Cell membrane</location>
        <topology evidence="1">Single-pass type I membrane protein</topology>
    </subcellularLocation>
</comment>
<reference evidence="21 22" key="2">
    <citation type="journal article" date="2019" name="Plant Biotechnol. J.">
        <title>The red bayberry genome and genetic basis of sex determination.</title>
        <authorList>
            <person name="Jia H.M."/>
            <person name="Jia H.J."/>
            <person name="Cai Q.L."/>
            <person name="Wang Y."/>
            <person name="Zhao H.B."/>
            <person name="Yang W.F."/>
            <person name="Wang G.Y."/>
            <person name="Li Y.H."/>
            <person name="Zhan D.L."/>
            <person name="Shen Y.T."/>
            <person name="Niu Q.F."/>
            <person name="Chang L."/>
            <person name="Qiu J."/>
            <person name="Zhao L."/>
            <person name="Xie H.B."/>
            <person name="Fu W.Y."/>
            <person name="Jin J."/>
            <person name="Li X.W."/>
            <person name="Jiao Y."/>
            <person name="Zhou C.C."/>
            <person name="Tu T."/>
            <person name="Chai C.Y."/>
            <person name="Gao J.L."/>
            <person name="Fan L.J."/>
            <person name="van de Weg E."/>
            <person name="Wang J.Y."/>
            <person name="Gao Z.S."/>
        </authorList>
    </citation>
    <scope>NUCLEOTIDE SEQUENCE [LARGE SCALE GENOMIC DNA]</scope>
    <source>
        <tissue evidence="21">Leaves</tissue>
    </source>
</reference>
<dbReference type="InterPro" id="IPR030878">
    <property type="entry name" value="Ribosomal_uL15"/>
</dbReference>
<keyword evidence="5" id="KW-0433">Leucine-rich repeat</keyword>
<feature type="compositionally biased region" description="Basic residues" evidence="15">
    <location>
        <begin position="1057"/>
        <end position="1066"/>
    </location>
</feature>
<evidence type="ECO:0000256" key="12">
    <source>
        <dbReference type="ARBA" id="ARBA00023170"/>
    </source>
</evidence>
<dbReference type="FunFam" id="3.80.10.10:FF:000111">
    <property type="entry name" value="LRR receptor-like serine/threonine-protein kinase ERECTA"/>
    <property type="match status" value="1"/>
</dbReference>
<dbReference type="Pfam" id="PF08263">
    <property type="entry name" value="LRRNT_2"/>
    <property type="match status" value="1"/>
</dbReference>
<keyword evidence="9" id="KW-0689">Ribosomal protein</keyword>
<evidence type="ECO:0000256" key="6">
    <source>
        <dbReference type="ARBA" id="ARBA00022692"/>
    </source>
</evidence>
<evidence type="ECO:0000256" key="14">
    <source>
        <dbReference type="ARBA" id="ARBA00023274"/>
    </source>
</evidence>
<evidence type="ECO:0000256" key="15">
    <source>
        <dbReference type="SAM" id="MobiDB-lite"/>
    </source>
</evidence>
<dbReference type="Pfam" id="PF00828">
    <property type="entry name" value="Ribosomal_L27A"/>
    <property type="match status" value="1"/>
</dbReference>
<dbReference type="EMBL" id="RXIC02000025">
    <property type="protein sequence ID" value="KAB1208209.1"/>
    <property type="molecule type" value="Genomic_DNA"/>
</dbReference>
<keyword evidence="7 17" id="KW-0732">Signal</keyword>
<keyword evidence="13" id="KW-0325">Glycoprotein</keyword>
<dbReference type="EMBL" id="RXIC02000024">
    <property type="protein sequence ID" value="KAB1210601.1"/>
    <property type="molecule type" value="Genomic_DNA"/>
</dbReference>
<dbReference type="GO" id="GO:0005886">
    <property type="term" value="C:plasma membrane"/>
    <property type="evidence" value="ECO:0007669"/>
    <property type="project" value="UniProtKB-SubCell"/>
</dbReference>
<dbReference type="AlphaFoldDB" id="A0A6A1VD34"/>
<dbReference type="NCBIfam" id="TIGR01071">
    <property type="entry name" value="rplO_bact"/>
    <property type="match status" value="1"/>
</dbReference>
<dbReference type="Pfam" id="PF13516">
    <property type="entry name" value="LRR_6"/>
    <property type="match status" value="1"/>
</dbReference>
<evidence type="ECO:0000256" key="5">
    <source>
        <dbReference type="ARBA" id="ARBA00022614"/>
    </source>
</evidence>
<dbReference type="InterPro" id="IPR013210">
    <property type="entry name" value="LRR_N_plant-typ"/>
</dbReference>
<dbReference type="Gene3D" id="3.80.10.10">
    <property type="entry name" value="Ribonuclease Inhibitor"/>
    <property type="match status" value="4"/>
</dbReference>
<dbReference type="Proteomes" id="UP000516437">
    <property type="component" value="Chromosome 7"/>
</dbReference>
<dbReference type="GO" id="GO:0003729">
    <property type="term" value="F:mRNA binding"/>
    <property type="evidence" value="ECO:0007669"/>
    <property type="project" value="UniProtKB-ARBA"/>
</dbReference>